<dbReference type="EMBL" id="BFAA01001394">
    <property type="protein sequence ID" value="GCB64781.1"/>
    <property type="molecule type" value="Genomic_DNA"/>
</dbReference>
<comment type="caution">
    <text evidence="1">The sequence shown here is derived from an EMBL/GenBank/DDBJ whole genome shotgun (WGS) entry which is preliminary data.</text>
</comment>
<organism evidence="1 2">
    <name type="scientific">Scyliorhinus torazame</name>
    <name type="common">Cloudy catshark</name>
    <name type="synonym">Catulus torazame</name>
    <dbReference type="NCBI Taxonomy" id="75743"/>
    <lineage>
        <taxon>Eukaryota</taxon>
        <taxon>Metazoa</taxon>
        <taxon>Chordata</taxon>
        <taxon>Craniata</taxon>
        <taxon>Vertebrata</taxon>
        <taxon>Chondrichthyes</taxon>
        <taxon>Elasmobranchii</taxon>
        <taxon>Galeomorphii</taxon>
        <taxon>Galeoidea</taxon>
        <taxon>Carcharhiniformes</taxon>
        <taxon>Scyliorhinidae</taxon>
        <taxon>Scyliorhinus</taxon>
    </lineage>
</organism>
<evidence type="ECO:0000313" key="1">
    <source>
        <dbReference type="EMBL" id="GCB64781.1"/>
    </source>
</evidence>
<dbReference type="Proteomes" id="UP000288216">
    <property type="component" value="Unassembled WGS sequence"/>
</dbReference>
<keyword evidence="2" id="KW-1185">Reference proteome</keyword>
<protein>
    <submittedName>
        <fullName evidence="1">Uncharacterized protein</fullName>
    </submittedName>
</protein>
<evidence type="ECO:0000313" key="2">
    <source>
        <dbReference type="Proteomes" id="UP000288216"/>
    </source>
</evidence>
<proteinExistence type="predicted"/>
<sequence>MYYGKTRIIEVHGITGYFPCQETVTRCYGDVRADENVQTLGQAKETEWKTNGNEWLLRPEGKQEFQANLLG</sequence>
<gene>
    <name evidence="1" type="ORF">scyTo_0004663</name>
</gene>
<accession>A0A401NV65</accession>
<reference evidence="1 2" key="1">
    <citation type="journal article" date="2018" name="Nat. Ecol. Evol.">
        <title>Shark genomes provide insights into elasmobranch evolution and the origin of vertebrates.</title>
        <authorList>
            <person name="Hara Y"/>
            <person name="Yamaguchi K"/>
            <person name="Onimaru K"/>
            <person name="Kadota M"/>
            <person name="Koyanagi M"/>
            <person name="Keeley SD"/>
            <person name="Tatsumi K"/>
            <person name="Tanaka K"/>
            <person name="Motone F"/>
            <person name="Kageyama Y"/>
            <person name="Nozu R"/>
            <person name="Adachi N"/>
            <person name="Nishimura O"/>
            <person name="Nakagawa R"/>
            <person name="Tanegashima C"/>
            <person name="Kiyatake I"/>
            <person name="Matsumoto R"/>
            <person name="Murakumo K"/>
            <person name="Nishida K"/>
            <person name="Terakita A"/>
            <person name="Kuratani S"/>
            <person name="Sato K"/>
            <person name="Hyodo S Kuraku.S."/>
        </authorList>
    </citation>
    <scope>NUCLEOTIDE SEQUENCE [LARGE SCALE GENOMIC DNA]</scope>
</reference>
<name>A0A401NV65_SCYTO</name>
<dbReference type="AlphaFoldDB" id="A0A401NV65"/>